<evidence type="ECO:0000313" key="2">
    <source>
        <dbReference type="Proteomes" id="UP000463337"/>
    </source>
</evidence>
<gene>
    <name evidence="1" type="ORF">GKD59_22140</name>
</gene>
<dbReference type="AlphaFoldDB" id="A0A7K0GNQ8"/>
<accession>A0A7K0GNQ8</accession>
<proteinExistence type="predicted"/>
<organism evidence="1 2">
    <name type="scientific">Parabacteroides distasonis</name>
    <dbReference type="NCBI Taxonomy" id="823"/>
    <lineage>
        <taxon>Bacteria</taxon>
        <taxon>Pseudomonadati</taxon>
        <taxon>Bacteroidota</taxon>
        <taxon>Bacteroidia</taxon>
        <taxon>Bacteroidales</taxon>
        <taxon>Tannerellaceae</taxon>
        <taxon>Parabacteroides</taxon>
    </lineage>
</organism>
<dbReference type="InterPro" id="IPR008861">
    <property type="entry name" value="GpX-like"/>
</dbReference>
<dbReference type="Proteomes" id="UP000463337">
    <property type="component" value="Unassembled WGS sequence"/>
</dbReference>
<sequence>MEYRTKDGDVVDDICYRQYGRSGYALQVYELNPGLAEYGPRLPAGLIIQLPEISKPETPELPKISLFD</sequence>
<comment type="caution">
    <text evidence="1">The sequence shown here is derived from an EMBL/GenBank/DDBJ whole genome shotgun (WGS) entry which is preliminary data.</text>
</comment>
<reference evidence="1 2" key="1">
    <citation type="journal article" date="2019" name="Nat. Med.">
        <title>A library of human gut bacterial isolates paired with longitudinal multiomics data enables mechanistic microbiome research.</title>
        <authorList>
            <person name="Poyet M."/>
            <person name="Groussin M."/>
            <person name="Gibbons S.M."/>
            <person name="Avila-Pacheco J."/>
            <person name="Jiang X."/>
            <person name="Kearney S.M."/>
            <person name="Perrotta A.R."/>
            <person name="Berdy B."/>
            <person name="Zhao S."/>
            <person name="Lieberman T.D."/>
            <person name="Swanson P.K."/>
            <person name="Smith M."/>
            <person name="Roesemann S."/>
            <person name="Alexander J.E."/>
            <person name="Rich S.A."/>
            <person name="Livny J."/>
            <person name="Vlamakis H."/>
            <person name="Clish C."/>
            <person name="Bullock K."/>
            <person name="Deik A."/>
            <person name="Scott J."/>
            <person name="Pierce K.A."/>
            <person name="Xavier R.J."/>
            <person name="Alm E.J."/>
        </authorList>
    </citation>
    <scope>NUCLEOTIDE SEQUENCE [LARGE SCALE GENOMIC DNA]</scope>
    <source>
        <strain evidence="1 2">BIOML-A41</strain>
    </source>
</reference>
<dbReference type="EMBL" id="WKLT01000042">
    <property type="protein sequence ID" value="MRY60551.1"/>
    <property type="molecule type" value="Genomic_DNA"/>
</dbReference>
<name>A0A7K0GNQ8_PARDI</name>
<evidence type="ECO:0000313" key="1">
    <source>
        <dbReference type="EMBL" id="MRY60551.1"/>
    </source>
</evidence>
<dbReference type="Pfam" id="PF05489">
    <property type="entry name" value="Phage_tail_X"/>
    <property type="match status" value="1"/>
</dbReference>
<dbReference type="RefSeq" id="WP_173020848.1">
    <property type="nucleotide sequence ID" value="NZ_WKLT01000042.1"/>
</dbReference>
<protein>
    <submittedName>
        <fullName evidence="1">Phage tail protein</fullName>
    </submittedName>
</protein>